<evidence type="ECO:0000313" key="1">
    <source>
        <dbReference type="EMBL" id="VYT43435.1"/>
    </source>
</evidence>
<dbReference type="AlphaFoldDB" id="A0A6N2WLQ0"/>
<organism evidence="1">
    <name type="scientific">Clostridium innocuum</name>
    <dbReference type="NCBI Taxonomy" id="1522"/>
    <lineage>
        <taxon>Bacteria</taxon>
        <taxon>Bacillati</taxon>
        <taxon>Bacillota</taxon>
        <taxon>Clostridia</taxon>
        <taxon>Eubacteriales</taxon>
        <taxon>Clostridiaceae</taxon>
        <taxon>Clostridium</taxon>
    </lineage>
</organism>
<dbReference type="EMBL" id="CACRTE010000035">
    <property type="protein sequence ID" value="VYT43435.1"/>
    <property type="molecule type" value="Genomic_DNA"/>
</dbReference>
<gene>
    <name evidence="1" type="ORF">CILFYP12_03317</name>
</gene>
<accession>A0A6N2WLQ0</accession>
<reference evidence="1" key="1">
    <citation type="submission" date="2019-11" db="EMBL/GenBank/DDBJ databases">
        <authorList>
            <person name="Feng L."/>
        </authorList>
    </citation>
    <scope>NUCLEOTIDE SEQUENCE</scope>
    <source>
        <strain evidence="1">CinnocuumLFYP12</strain>
    </source>
</reference>
<protein>
    <submittedName>
        <fullName evidence="1">Uncharacterized protein</fullName>
    </submittedName>
</protein>
<name>A0A6N2WLQ0_CLOIN</name>
<proteinExistence type="predicted"/>
<sequence length="48" mass="5427">MQKSRPDEDKMKVCFLYKALSFQVTIIKKTAKGGFATSGCGFGMYEVW</sequence>